<gene>
    <name evidence="2" type="ORF">APZ42_033224</name>
</gene>
<evidence type="ECO:0008006" key="4">
    <source>
        <dbReference type="Google" id="ProtNLM"/>
    </source>
</evidence>
<comment type="caution">
    <text evidence="2">The sequence shown here is derived from an EMBL/GenBank/DDBJ whole genome shotgun (WGS) entry which is preliminary data.</text>
</comment>
<dbReference type="EMBL" id="LRGB01003163">
    <property type="protein sequence ID" value="KZS03887.1"/>
    <property type="molecule type" value="Genomic_DNA"/>
</dbReference>
<organism evidence="2 3">
    <name type="scientific">Daphnia magna</name>
    <dbReference type="NCBI Taxonomy" id="35525"/>
    <lineage>
        <taxon>Eukaryota</taxon>
        <taxon>Metazoa</taxon>
        <taxon>Ecdysozoa</taxon>
        <taxon>Arthropoda</taxon>
        <taxon>Crustacea</taxon>
        <taxon>Branchiopoda</taxon>
        <taxon>Diplostraca</taxon>
        <taxon>Cladocera</taxon>
        <taxon>Anomopoda</taxon>
        <taxon>Daphniidae</taxon>
        <taxon>Daphnia</taxon>
    </lineage>
</organism>
<protein>
    <recommendedName>
        <fullName evidence="4">Secreted protein</fullName>
    </recommendedName>
</protein>
<dbReference type="Proteomes" id="UP000076858">
    <property type="component" value="Unassembled WGS sequence"/>
</dbReference>
<sequence>MCAVQLCLLCRVSVPSIIVCHFCEHLKMIKHLSSLCKRGGKKTIDPWTHVCAELFTESLVSGVHIIAVSHRPWQLVRWRH</sequence>
<feature type="signal peptide" evidence="1">
    <location>
        <begin position="1"/>
        <end position="15"/>
    </location>
</feature>
<keyword evidence="3" id="KW-1185">Reference proteome</keyword>
<evidence type="ECO:0000313" key="3">
    <source>
        <dbReference type="Proteomes" id="UP000076858"/>
    </source>
</evidence>
<feature type="chain" id="PRO_5012791499" description="Secreted protein" evidence="1">
    <location>
        <begin position="16"/>
        <end position="80"/>
    </location>
</feature>
<keyword evidence="1" id="KW-0732">Signal</keyword>
<evidence type="ECO:0000313" key="2">
    <source>
        <dbReference type="EMBL" id="KZS03887.1"/>
    </source>
</evidence>
<dbReference type="AlphaFoldDB" id="A0A164L8L8"/>
<name>A0A164L8L8_9CRUS</name>
<evidence type="ECO:0000256" key="1">
    <source>
        <dbReference type="SAM" id="SignalP"/>
    </source>
</evidence>
<proteinExistence type="predicted"/>
<accession>A0A164L8L8</accession>
<reference evidence="2 3" key="1">
    <citation type="submission" date="2016-03" db="EMBL/GenBank/DDBJ databases">
        <title>EvidentialGene: Evidence-directed Construction of Genes on Genomes.</title>
        <authorList>
            <person name="Gilbert D.G."/>
            <person name="Choi J.-H."/>
            <person name="Mockaitis K."/>
            <person name="Colbourne J."/>
            <person name="Pfrender M."/>
        </authorList>
    </citation>
    <scope>NUCLEOTIDE SEQUENCE [LARGE SCALE GENOMIC DNA]</scope>
    <source>
        <strain evidence="2 3">Xinb3</strain>
        <tissue evidence="2">Complete organism</tissue>
    </source>
</reference>